<organism evidence="2 3">
    <name type="scientific">Aliishimia ponticola</name>
    <dbReference type="NCBI Taxonomy" id="2499833"/>
    <lineage>
        <taxon>Bacteria</taxon>
        <taxon>Pseudomonadati</taxon>
        <taxon>Pseudomonadota</taxon>
        <taxon>Alphaproteobacteria</taxon>
        <taxon>Rhodobacterales</taxon>
        <taxon>Paracoccaceae</taxon>
        <taxon>Aliishimia</taxon>
    </lineage>
</organism>
<keyword evidence="3" id="KW-1185">Reference proteome</keyword>
<name>A0A4V3XKK4_9RHOB</name>
<reference evidence="2 3" key="1">
    <citation type="submission" date="2019-04" db="EMBL/GenBank/DDBJ databases">
        <title>Shimia ponticola sp. nov., isolated from seawater.</title>
        <authorList>
            <person name="Kim Y.-O."/>
            <person name="Yoon J.-H."/>
        </authorList>
    </citation>
    <scope>NUCLEOTIDE SEQUENCE [LARGE SCALE GENOMIC DNA]</scope>
    <source>
        <strain evidence="2 3">MYP11</strain>
    </source>
</reference>
<proteinExistence type="predicted"/>
<dbReference type="AlphaFoldDB" id="A0A4V3XKK4"/>
<sequence>MRDPITQSAPDYKNACLVLFAVNLTWILIAIWAVWGLVIAGLVAAGINHVMSRVHERAVARARIDRSAPRAKVRS</sequence>
<accession>A0A4V3XKK4</accession>
<keyword evidence="1" id="KW-1133">Transmembrane helix</keyword>
<dbReference type="GO" id="GO:0008483">
    <property type="term" value="F:transaminase activity"/>
    <property type="evidence" value="ECO:0007669"/>
    <property type="project" value="UniProtKB-KW"/>
</dbReference>
<comment type="caution">
    <text evidence="2">The sequence shown here is derived from an EMBL/GenBank/DDBJ whole genome shotgun (WGS) entry which is preliminary data.</text>
</comment>
<feature type="transmembrane region" description="Helical" evidence="1">
    <location>
        <begin position="20"/>
        <end position="47"/>
    </location>
</feature>
<dbReference type="EMBL" id="SRKY01000002">
    <property type="protein sequence ID" value="THH37323.1"/>
    <property type="molecule type" value="Genomic_DNA"/>
</dbReference>
<keyword evidence="2" id="KW-0808">Transferase</keyword>
<evidence type="ECO:0000313" key="3">
    <source>
        <dbReference type="Proteomes" id="UP000306602"/>
    </source>
</evidence>
<gene>
    <name evidence="2" type="ORF">E4Z66_10435</name>
</gene>
<keyword evidence="1" id="KW-0472">Membrane</keyword>
<evidence type="ECO:0000256" key="1">
    <source>
        <dbReference type="SAM" id="Phobius"/>
    </source>
</evidence>
<dbReference type="OrthoDB" id="7875256at2"/>
<dbReference type="RefSeq" id="WP_136462919.1">
    <property type="nucleotide sequence ID" value="NZ_SRKY01000002.1"/>
</dbReference>
<protein>
    <submittedName>
        <fullName evidence="2">Histidinol phosphate aminotransferase</fullName>
    </submittedName>
</protein>
<keyword evidence="2" id="KW-0032">Aminotransferase</keyword>
<evidence type="ECO:0000313" key="2">
    <source>
        <dbReference type="EMBL" id="THH37323.1"/>
    </source>
</evidence>
<dbReference type="Proteomes" id="UP000306602">
    <property type="component" value="Unassembled WGS sequence"/>
</dbReference>
<keyword evidence="1" id="KW-0812">Transmembrane</keyword>